<protein>
    <submittedName>
        <fullName evidence="4">PaaX family transcriptional regulator C-terminal domain-containing protein</fullName>
    </submittedName>
</protein>
<dbReference type="RefSeq" id="WP_378487598.1">
    <property type="nucleotide sequence ID" value="NZ_JBHUFB010000020.1"/>
</dbReference>
<organism evidence="4 5">
    <name type="scientific">Rhodococcus gannanensis</name>
    <dbReference type="NCBI Taxonomy" id="1960308"/>
    <lineage>
        <taxon>Bacteria</taxon>
        <taxon>Bacillati</taxon>
        <taxon>Actinomycetota</taxon>
        <taxon>Actinomycetes</taxon>
        <taxon>Mycobacteriales</taxon>
        <taxon>Nocardiaceae</taxon>
        <taxon>Rhodococcus</taxon>
    </lineage>
</organism>
<proteinExistence type="predicted"/>
<name>A0ABW4PA90_9NOCA</name>
<dbReference type="EMBL" id="JBHUFB010000020">
    <property type="protein sequence ID" value="MFD1815154.1"/>
    <property type="molecule type" value="Genomic_DNA"/>
</dbReference>
<gene>
    <name evidence="4" type="ORF">ACFSJG_23290</name>
</gene>
<evidence type="ECO:0000259" key="3">
    <source>
        <dbReference type="Pfam" id="PF20803"/>
    </source>
</evidence>
<feature type="domain" description="Transcriptional repressor PaaX-like central Cas2-like" evidence="3">
    <location>
        <begin position="92"/>
        <end position="140"/>
    </location>
</feature>
<feature type="domain" description="Transcriptional repressor PaaX-like N-terminal" evidence="1">
    <location>
        <begin position="15"/>
        <end position="69"/>
    </location>
</feature>
<dbReference type="InterPro" id="IPR013225">
    <property type="entry name" value="PaaX_C"/>
</dbReference>
<dbReference type="PANTHER" id="PTHR30319:SF1">
    <property type="entry name" value="TRANSCRIPTIONAL REPRESSOR PAAX"/>
    <property type="match status" value="1"/>
</dbReference>
<comment type="caution">
    <text evidence="4">The sequence shown here is derived from an EMBL/GenBank/DDBJ whole genome shotgun (WGS) entry which is preliminary data.</text>
</comment>
<dbReference type="Gene3D" id="1.20.58.1460">
    <property type="match status" value="1"/>
</dbReference>
<evidence type="ECO:0000259" key="1">
    <source>
        <dbReference type="Pfam" id="PF07848"/>
    </source>
</evidence>
<dbReference type="Pfam" id="PF20803">
    <property type="entry name" value="PaaX_M"/>
    <property type="match status" value="1"/>
</dbReference>
<dbReference type="Proteomes" id="UP001597286">
    <property type="component" value="Unassembled WGS sequence"/>
</dbReference>
<reference evidence="5" key="1">
    <citation type="journal article" date="2019" name="Int. J. Syst. Evol. Microbiol.">
        <title>The Global Catalogue of Microorganisms (GCM) 10K type strain sequencing project: providing services to taxonomists for standard genome sequencing and annotation.</title>
        <authorList>
            <consortium name="The Broad Institute Genomics Platform"/>
            <consortium name="The Broad Institute Genome Sequencing Center for Infectious Disease"/>
            <person name="Wu L."/>
            <person name="Ma J."/>
        </authorList>
    </citation>
    <scope>NUCLEOTIDE SEQUENCE [LARGE SCALE GENOMIC DNA]</scope>
    <source>
        <strain evidence="5">DT72</strain>
    </source>
</reference>
<dbReference type="Pfam" id="PF07848">
    <property type="entry name" value="PaaX"/>
    <property type="match status" value="1"/>
</dbReference>
<accession>A0ABW4PA90</accession>
<evidence type="ECO:0000259" key="2">
    <source>
        <dbReference type="Pfam" id="PF08223"/>
    </source>
</evidence>
<dbReference type="Pfam" id="PF08223">
    <property type="entry name" value="PaaX_C"/>
    <property type="match status" value="1"/>
</dbReference>
<dbReference type="InterPro" id="IPR036388">
    <property type="entry name" value="WH-like_DNA-bd_sf"/>
</dbReference>
<dbReference type="Gene3D" id="3.30.70.2650">
    <property type="match status" value="1"/>
</dbReference>
<dbReference type="Gene3D" id="1.10.10.10">
    <property type="entry name" value="Winged helix-like DNA-binding domain superfamily/Winged helix DNA-binding domain"/>
    <property type="match status" value="1"/>
</dbReference>
<feature type="domain" description="Transcriptional repressor PaaX-like C-terminal" evidence="2">
    <location>
        <begin position="190"/>
        <end position="239"/>
    </location>
</feature>
<evidence type="ECO:0000313" key="5">
    <source>
        <dbReference type="Proteomes" id="UP001597286"/>
    </source>
</evidence>
<dbReference type="PANTHER" id="PTHR30319">
    <property type="entry name" value="PHENYLACETIC ACID REGULATOR-RELATED TRANSCRIPTIONAL REPRESSOR"/>
    <property type="match status" value="1"/>
</dbReference>
<evidence type="ECO:0000313" key="4">
    <source>
        <dbReference type="EMBL" id="MFD1815154.1"/>
    </source>
</evidence>
<dbReference type="InterPro" id="IPR012906">
    <property type="entry name" value="PaaX-like_N"/>
</dbReference>
<keyword evidence="5" id="KW-1185">Reference proteome</keyword>
<sequence>MPIRTLTELAPPMTARSVVLSLLLGARPARLPGREITRTGELFGIAPSTMRAALSRMVAAEDLVSEDATYLLGARHLERQALQEVLVNPRRTPFDGRWDMVVVVVSGRDAAARGALRGTLAEHRYAELREGVWMRPANLAGHDLPPLAEVHRFVTAPADSVALVRQLWDLDTWAAEARTILGALVVPGQSKERFMAAAAAVRHLRTDPALPDDLLPENWPADELRWAYDDYRAQFAELSMREKVRDSREDA</sequence>
<dbReference type="InterPro" id="IPR048846">
    <property type="entry name" value="PaaX-like_central"/>
</dbReference>